<dbReference type="PANTHER" id="PTHR11607">
    <property type="entry name" value="ALPHA-MANNOSIDASE"/>
    <property type="match status" value="1"/>
</dbReference>
<keyword evidence="1" id="KW-1185">Reference proteome</keyword>
<dbReference type="InterPro" id="IPR013780">
    <property type="entry name" value="Glyco_hydro_b"/>
</dbReference>
<dbReference type="AlphaFoldDB" id="A0A914BUC2"/>
<dbReference type="InterPro" id="IPR050843">
    <property type="entry name" value="Glycosyl_Hydrlase_38"/>
</dbReference>
<dbReference type="GO" id="GO:0004559">
    <property type="term" value="F:alpha-mannosidase activity"/>
    <property type="evidence" value="ECO:0007669"/>
    <property type="project" value="TreeGrafter"/>
</dbReference>
<protein>
    <submittedName>
        <fullName evidence="2">Alpha-mannosidase</fullName>
    </submittedName>
</protein>
<dbReference type="SUPFAM" id="SSF74650">
    <property type="entry name" value="Galactose mutarotase-like"/>
    <property type="match status" value="1"/>
</dbReference>
<organism evidence="1 2">
    <name type="scientific">Acrobeloides nanus</name>
    <dbReference type="NCBI Taxonomy" id="290746"/>
    <lineage>
        <taxon>Eukaryota</taxon>
        <taxon>Metazoa</taxon>
        <taxon>Ecdysozoa</taxon>
        <taxon>Nematoda</taxon>
        <taxon>Chromadorea</taxon>
        <taxon>Rhabditida</taxon>
        <taxon>Tylenchina</taxon>
        <taxon>Cephalobomorpha</taxon>
        <taxon>Cephaloboidea</taxon>
        <taxon>Cephalobidae</taxon>
        <taxon>Acrobeloides</taxon>
    </lineage>
</organism>
<proteinExistence type="predicted"/>
<dbReference type="GO" id="GO:0005764">
    <property type="term" value="C:lysosome"/>
    <property type="evidence" value="ECO:0007669"/>
    <property type="project" value="TreeGrafter"/>
</dbReference>
<dbReference type="Gene3D" id="2.60.40.1180">
    <property type="entry name" value="Golgi alpha-mannosidase II"/>
    <property type="match status" value="1"/>
</dbReference>
<dbReference type="PANTHER" id="PTHR11607:SF3">
    <property type="entry name" value="LYSOSOMAL ALPHA-MANNOSIDASE"/>
    <property type="match status" value="1"/>
</dbReference>
<dbReference type="GO" id="GO:0030246">
    <property type="term" value="F:carbohydrate binding"/>
    <property type="evidence" value="ECO:0007669"/>
    <property type="project" value="InterPro"/>
</dbReference>
<dbReference type="Proteomes" id="UP000887540">
    <property type="component" value="Unplaced"/>
</dbReference>
<accession>A0A914BUC2</accession>
<dbReference type="WBParaSite" id="ACRNAN_Path_1006.g3873.t1">
    <property type="protein sequence ID" value="ACRNAN_Path_1006.g3873.t1"/>
    <property type="gene ID" value="ACRNAN_Path_1006.g3873"/>
</dbReference>
<reference evidence="2" key="1">
    <citation type="submission" date="2022-11" db="UniProtKB">
        <authorList>
            <consortium name="WormBaseParasite"/>
        </authorList>
    </citation>
    <scope>IDENTIFICATION</scope>
</reference>
<sequence>MFERAVALSQHHDGITNNTHYIVTVHNGNSQTLTTLVKVPLYQNLNSVNITDGNGNPISSQINSVFINPGQINNTDISVNEICFVANVGPLGFQTYFLSLPTKTEFSKKDDKNVKDGTNTKSISNGTRWNHFI</sequence>
<name>A0A914BUC2_9BILA</name>
<evidence type="ECO:0000313" key="1">
    <source>
        <dbReference type="Proteomes" id="UP000887540"/>
    </source>
</evidence>
<evidence type="ECO:0000313" key="2">
    <source>
        <dbReference type="WBParaSite" id="ACRNAN_Path_1006.g3873.t1"/>
    </source>
</evidence>
<dbReference type="GO" id="GO:0005975">
    <property type="term" value="P:carbohydrate metabolic process"/>
    <property type="evidence" value="ECO:0007669"/>
    <property type="project" value="InterPro"/>
</dbReference>
<dbReference type="InterPro" id="IPR011013">
    <property type="entry name" value="Gal_mutarotase_sf_dom"/>
</dbReference>